<proteinExistence type="predicted"/>
<dbReference type="PANTHER" id="PTHR30055:SF148">
    <property type="entry name" value="TETR-FAMILY TRANSCRIPTIONAL REGULATOR"/>
    <property type="match status" value="1"/>
</dbReference>
<evidence type="ECO:0000256" key="4">
    <source>
        <dbReference type="PROSITE-ProRule" id="PRU00335"/>
    </source>
</evidence>
<evidence type="ECO:0000256" key="1">
    <source>
        <dbReference type="ARBA" id="ARBA00023015"/>
    </source>
</evidence>
<evidence type="ECO:0000256" key="2">
    <source>
        <dbReference type="ARBA" id="ARBA00023125"/>
    </source>
</evidence>
<gene>
    <name evidence="7" type="ORF">ACFYNQ_16355</name>
</gene>
<protein>
    <submittedName>
        <fullName evidence="7">TetR-like C-terminal domain-containing protein</fullName>
    </submittedName>
</protein>
<keyword evidence="3" id="KW-0804">Transcription</keyword>
<dbReference type="SUPFAM" id="SSF46689">
    <property type="entry name" value="Homeodomain-like"/>
    <property type="match status" value="1"/>
</dbReference>
<evidence type="ECO:0000313" key="7">
    <source>
        <dbReference type="EMBL" id="MFE9600129.1"/>
    </source>
</evidence>
<dbReference type="RefSeq" id="WP_388106467.1">
    <property type="nucleotide sequence ID" value="NZ_JBIAHM010000005.1"/>
</dbReference>
<keyword evidence="1" id="KW-0805">Transcription regulation</keyword>
<keyword evidence="2 4" id="KW-0238">DNA-binding</keyword>
<dbReference type="InterPro" id="IPR009057">
    <property type="entry name" value="Homeodomain-like_sf"/>
</dbReference>
<comment type="caution">
    <text evidence="7">The sequence shown here is derived from an EMBL/GenBank/DDBJ whole genome shotgun (WGS) entry which is preliminary data.</text>
</comment>
<dbReference type="PROSITE" id="PS50977">
    <property type="entry name" value="HTH_TETR_2"/>
    <property type="match status" value="1"/>
</dbReference>
<dbReference type="PANTHER" id="PTHR30055">
    <property type="entry name" value="HTH-TYPE TRANSCRIPTIONAL REGULATOR RUTR"/>
    <property type="match status" value="1"/>
</dbReference>
<evidence type="ECO:0000313" key="8">
    <source>
        <dbReference type="Proteomes" id="UP001601303"/>
    </source>
</evidence>
<name>A0ABW6M1W9_9ACTN</name>
<feature type="DNA-binding region" description="H-T-H motif" evidence="4">
    <location>
        <begin position="44"/>
        <end position="63"/>
    </location>
</feature>
<dbReference type="InterPro" id="IPR001647">
    <property type="entry name" value="HTH_TetR"/>
</dbReference>
<dbReference type="Gene3D" id="1.10.357.10">
    <property type="entry name" value="Tetracycline Repressor, domain 2"/>
    <property type="match status" value="1"/>
</dbReference>
<organism evidence="7 8">
    <name type="scientific">Streptomyces hokutonensis</name>
    <dbReference type="NCBI Taxonomy" id="1306990"/>
    <lineage>
        <taxon>Bacteria</taxon>
        <taxon>Bacillati</taxon>
        <taxon>Actinomycetota</taxon>
        <taxon>Actinomycetes</taxon>
        <taxon>Kitasatosporales</taxon>
        <taxon>Streptomycetaceae</taxon>
        <taxon>Streptomyces</taxon>
    </lineage>
</organism>
<evidence type="ECO:0000256" key="5">
    <source>
        <dbReference type="SAM" id="MobiDB-lite"/>
    </source>
</evidence>
<dbReference type="InterPro" id="IPR011075">
    <property type="entry name" value="TetR_C"/>
</dbReference>
<sequence length="211" mass="23427">MSKNEMSDQAEASRRPGGRSARVRADVLRSTLEALAENSASGLTVSEIARRSGVHATSIQRRWGTLQNLTLDALLTYSQEQLPVPDTGNLRDDMVALARLITAYLNTPLGAALAHAMAAVEEDPQLTESRAQFWQTRYDVTRVIVERAIGRHELAADTDHQMALELLVAPLHFRALLIRQPIEEDWIERMVDTLLHGLTAPGSTRTRPDSR</sequence>
<dbReference type="EMBL" id="JBIAHM010000005">
    <property type="protein sequence ID" value="MFE9600129.1"/>
    <property type="molecule type" value="Genomic_DNA"/>
</dbReference>
<dbReference type="Pfam" id="PF16859">
    <property type="entry name" value="TetR_C_11"/>
    <property type="match status" value="1"/>
</dbReference>
<reference evidence="7 8" key="1">
    <citation type="submission" date="2024-10" db="EMBL/GenBank/DDBJ databases">
        <title>The Natural Products Discovery Center: Release of the First 8490 Sequenced Strains for Exploring Actinobacteria Biosynthetic Diversity.</title>
        <authorList>
            <person name="Kalkreuter E."/>
            <person name="Kautsar S.A."/>
            <person name="Yang D."/>
            <person name="Bader C.D."/>
            <person name="Teijaro C.N."/>
            <person name="Fluegel L."/>
            <person name="Davis C.M."/>
            <person name="Simpson J.R."/>
            <person name="Lauterbach L."/>
            <person name="Steele A.D."/>
            <person name="Gui C."/>
            <person name="Meng S."/>
            <person name="Li G."/>
            <person name="Viehrig K."/>
            <person name="Ye F."/>
            <person name="Su P."/>
            <person name="Kiefer A.F."/>
            <person name="Nichols A."/>
            <person name="Cepeda A.J."/>
            <person name="Yan W."/>
            <person name="Fan B."/>
            <person name="Jiang Y."/>
            <person name="Adhikari A."/>
            <person name="Zheng C.-J."/>
            <person name="Schuster L."/>
            <person name="Cowan T.M."/>
            <person name="Smanski M.J."/>
            <person name="Chevrette M.G."/>
            <person name="De Carvalho L.P.S."/>
            <person name="Shen B."/>
        </authorList>
    </citation>
    <scope>NUCLEOTIDE SEQUENCE [LARGE SCALE GENOMIC DNA]</scope>
    <source>
        <strain evidence="7 8">NPDC006488</strain>
    </source>
</reference>
<feature type="region of interest" description="Disordered" evidence="5">
    <location>
        <begin position="1"/>
        <end position="22"/>
    </location>
</feature>
<dbReference type="Gene3D" id="1.10.10.60">
    <property type="entry name" value="Homeodomain-like"/>
    <property type="match status" value="1"/>
</dbReference>
<feature type="domain" description="HTH tetR-type" evidence="6">
    <location>
        <begin position="21"/>
        <end position="81"/>
    </location>
</feature>
<dbReference type="InterPro" id="IPR050109">
    <property type="entry name" value="HTH-type_TetR-like_transc_reg"/>
</dbReference>
<evidence type="ECO:0000256" key="3">
    <source>
        <dbReference type="ARBA" id="ARBA00023163"/>
    </source>
</evidence>
<dbReference type="InterPro" id="IPR036271">
    <property type="entry name" value="Tet_transcr_reg_TetR-rel_C_sf"/>
</dbReference>
<dbReference type="SUPFAM" id="SSF48498">
    <property type="entry name" value="Tetracyclin repressor-like, C-terminal domain"/>
    <property type="match status" value="1"/>
</dbReference>
<keyword evidence="8" id="KW-1185">Reference proteome</keyword>
<evidence type="ECO:0000259" key="6">
    <source>
        <dbReference type="PROSITE" id="PS50977"/>
    </source>
</evidence>
<accession>A0ABW6M1W9</accession>
<dbReference type="Proteomes" id="UP001601303">
    <property type="component" value="Unassembled WGS sequence"/>
</dbReference>